<evidence type="ECO:0000256" key="3">
    <source>
        <dbReference type="ARBA" id="ARBA00023004"/>
    </source>
</evidence>
<dbReference type="Gene3D" id="2.102.10.10">
    <property type="entry name" value="Rieske [2Fe-2S] iron-sulphur domain"/>
    <property type="match status" value="1"/>
</dbReference>
<evidence type="ECO:0000256" key="1">
    <source>
        <dbReference type="ARBA" id="ARBA00022714"/>
    </source>
</evidence>
<reference evidence="6 7" key="1">
    <citation type="submission" date="2023-12" db="EMBL/GenBank/DDBJ databases">
        <title>Streptomyces sp. V4-01.</title>
        <authorList>
            <person name="Somphong A."/>
            <person name="Phongsopitanun W."/>
        </authorList>
    </citation>
    <scope>NUCLEOTIDE SEQUENCE [LARGE SCALE GENOMIC DNA]</scope>
    <source>
        <strain evidence="6 7">V4-01</strain>
    </source>
</reference>
<keyword evidence="4" id="KW-0411">Iron-sulfur</keyword>
<proteinExistence type="predicted"/>
<dbReference type="Proteomes" id="UP001344658">
    <property type="component" value="Unassembled WGS sequence"/>
</dbReference>
<dbReference type="Pfam" id="PF00355">
    <property type="entry name" value="Rieske"/>
    <property type="match status" value="1"/>
</dbReference>
<dbReference type="InterPro" id="IPR036922">
    <property type="entry name" value="Rieske_2Fe-2S_sf"/>
</dbReference>
<evidence type="ECO:0000313" key="7">
    <source>
        <dbReference type="Proteomes" id="UP001344658"/>
    </source>
</evidence>
<evidence type="ECO:0000313" key="6">
    <source>
        <dbReference type="EMBL" id="MEE4546232.1"/>
    </source>
</evidence>
<dbReference type="InterPro" id="IPR017941">
    <property type="entry name" value="Rieske_2Fe-2S"/>
</dbReference>
<keyword evidence="1" id="KW-0001">2Fe-2S</keyword>
<name>A0ABU7PMF9_9ACTN</name>
<feature type="non-terminal residue" evidence="6">
    <location>
        <position position="123"/>
    </location>
</feature>
<feature type="domain" description="Rieske" evidence="5">
    <location>
        <begin position="26"/>
        <end position="70"/>
    </location>
</feature>
<gene>
    <name evidence="6" type="ORF">V2S66_30235</name>
</gene>
<sequence length="123" mass="13243">MTDGLVSPADVGNGLDDLRTVGPDFWYPVAASGSVRRNTAVAASFAGERIALYRTASGRICALEDRCAHLLDMNHQFLHRGVLGRIQPELLGHRTGPSFVEASYRFTSGGGRKDRGAGLLSRE</sequence>
<dbReference type="PROSITE" id="PS51296">
    <property type="entry name" value="RIESKE"/>
    <property type="match status" value="1"/>
</dbReference>
<keyword evidence="3" id="KW-0408">Iron</keyword>
<evidence type="ECO:0000256" key="2">
    <source>
        <dbReference type="ARBA" id="ARBA00022723"/>
    </source>
</evidence>
<protein>
    <submittedName>
        <fullName evidence="6">Rieske 2Fe-2S domain-containing protein</fullName>
    </submittedName>
</protein>
<comment type="caution">
    <text evidence="6">The sequence shown here is derived from an EMBL/GenBank/DDBJ whole genome shotgun (WGS) entry which is preliminary data.</text>
</comment>
<organism evidence="6 7">
    <name type="scientific">Actinacidiphila polyblastidii</name>
    <dbReference type="NCBI Taxonomy" id="3110430"/>
    <lineage>
        <taxon>Bacteria</taxon>
        <taxon>Bacillati</taxon>
        <taxon>Actinomycetota</taxon>
        <taxon>Actinomycetes</taxon>
        <taxon>Kitasatosporales</taxon>
        <taxon>Streptomycetaceae</taxon>
        <taxon>Actinacidiphila</taxon>
    </lineage>
</organism>
<evidence type="ECO:0000259" key="5">
    <source>
        <dbReference type="PROSITE" id="PS51296"/>
    </source>
</evidence>
<keyword evidence="2" id="KW-0479">Metal-binding</keyword>
<dbReference type="SUPFAM" id="SSF50022">
    <property type="entry name" value="ISP domain"/>
    <property type="match status" value="1"/>
</dbReference>
<dbReference type="RefSeq" id="WP_330799936.1">
    <property type="nucleotide sequence ID" value="NZ_JAZEWV010000042.1"/>
</dbReference>
<accession>A0ABU7PMF9</accession>
<keyword evidence="7" id="KW-1185">Reference proteome</keyword>
<evidence type="ECO:0000256" key="4">
    <source>
        <dbReference type="ARBA" id="ARBA00023014"/>
    </source>
</evidence>
<dbReference type="EMBL" id="JAZEWV010000042">
    <property type="protein sequence ID" value="MEE4546232.1"/>
    <property type="molecule type" value="Genomic_DNA"/>
</dbReference>